<evidence type="ECO:0000313" key="1">
    <source>
        <dbReference type="EMBL" id="ORZ28826.1"/>
    </source>
</evidence>
<sequence>MAKATDVSALNAFALGVWCLVHLKSGFGNLCIIQLGKRECVWSNFFFFASVNY</sequence>
<name>A0A1Y2H2Q8_9FUNG</name>
<gene>
    <name evidence="1" type="ORF">BCR41DRAFT_344143</name>
</gene>
<proteinExistence type="predicted"/>
<comment type="caution">
    <text evidence="1">The sequence shown here is derived from an EMBL/GenBank/DDBJ whole genome shotgun (WGS) entry which is preliminary data.</text>
</comment>
<keyword evidence="2" id="KW-1185">Reference proteome</keyword>
<protein>
    <submittedName>
        <fullName evidence="1">Uncharacterized protein</fullName>
    </submittedName>
</protein>
<accession>A0A1Y2H2Q8</accession>
<dbReference type="AlphaFoldDB" id="A0A1Y2H2Q8"/>
<dbReference type="GeneID" id="33564283"/>
<dbReference type="InParanoid" id="A0A1Y2H2Q8"/>
<reference evidence="1 2" key="1">
    <citation type="submission" date="2016-07" db="EMBL/GenBank/DDBJ databases">
        <title>Pervasive Adenine N6-methylation of Active Genes in Fungi.</title>
        <authorList>
            <consortium name="DOE Joint Genome Institute"/>
            <person name="Mondo S.J."/>
            <person name="Dannebaum R.O."/>
            <person name="Kuo R.C."/>
            <person name="Labutti K."/>
            <person name="Haridas S."/>
            <person name="Kuo A."/>
            <person name="Salamov A."/>
            <person name="Ahrendt S.R."/>
            <person name="Lipzen A."/>
            <person name="Sullivan W."/>
            <person name="Andreopoulos W.B."/>
            <person name="Clum A."/>
            <person name="Lindquist E."/>
            <person name="Daum C."/>
            <person name="Ramamoorthy G.K."/>
            <person name="Gryganskyi A."/>
            <person name="Culley D."/>
            <person name="Magnuson J.K."/>
            <person name="James T.Y."/>
            <person name="O'Malley M.A."/>
            <person name="Stajich J.E."/>
            <person name="Spatafora J.W."/>
            <person name="Visel A."/>
            <person name="Grigoriev I.V."/>
        </authorList>
    </citation>
    <scope>NUCLEOTIDE SEQUENCE [LARGE SCALE GENOMIC DNA]</scope>
    <source>
        <strain evidence="1 2">NRRL 3116</strain>
    </source>
</reference>
<organism evidence="1 2">
    <name type="scientific">Lobosporangium transversale</name>
    <dbReference type="NCBI Taxonomy" id="64571"/>
    <lineage>
        <taxon>Eukaryota</taxon>
        <taxon>Fungi</taxon>
        <taxon>Fungi incertae sedis</taxon>
        <taxon>Mucoromycota</taxon>
        <taxon>Mortierellomycotina</taxon>
        <taxon>Mortierellomycetes</taxon>
        <taxon>Mortierellales</taxon>
        <taxon>Mortierellaceae</taxon>
        <taxon>Lobosporangium</taxon>
    </lineage>
</organism>
<dbReference type="EMBL" id="MCFF01000001">
    <property type="protein sequence ID" value="ORZ28826.1"/>
    <property type="molecule type" value="Genomic_DNA"/>
</dbReference>
<dbReference type="Proteomes" id="UP000193648">
    <property type="component" value="Unassembled WGS sequence"/>
</dbReference>
<dbReference type="RefSeq" id="XP_021886499.1">
    <property type="nucleotide sequence ID" value="XM_022022439.1"/>
</dbReference>
<evidence type="ECO:0000313" key="2">
    <source>
        <dbReference type="Proteomes" id="UP000193648"/>
    </source>
</evidence>